<evidence type="ECO:0000313" key="1">
    <source>
        <dbReference type="EMBL" id="GFY20927.1"/>
    </source>
</evidence>
<keyword evidence="2" id="KW-1185">Reference proteome</keyword>
<dbReference type="PANTHER" id="PTHR47331:SF1">
    <property type="entry name" value="GAG-LIKE PROTEIN"/>
    <property type="match status" value="1"/>
</dbReference>
<dbReference type="AlphaFoldDB" id="A0A8X6SVP6"/>
<proteinExistence type="predicted"/>
<dbReference type="PANTHER" id="PTHR47331">
    <property type="entry name" value="PHD-TYPE DOMAIN-CONTAINING PROTEIN"/>
    <property type="match status" value="1"/>
</dbReference>
<organism evidence="1 2">
    <name type="scientific">Trichonephila clavipes</name>
    <name type="common">Golden silk orbweaver</name>
    <name type="synonym">Nephila clavipes</name>
    <dbReference type="NCBI Taxonomy" id="2585209"/>
    <lineage>
        <taxon>Eukaryota</taxon>
        <taxon>Metazoa</taxon>
        <taxon>Ecdysozoa</taxon>
        <taxon>Arthropoda</taxon>
        <taxon>Chelicerata</taxon>
        <taxon>Arachnida</taxon>
        <taxon>Araneae</taxon>
        <taxon>Araneomorphae</taxon>
        <taxon>Entelegynae</taxon>
        <taxon>Araneoidea</taxon>
        <taxon>Nephilidae</taxon>
        <taxon>Trichonephila</taxon>
    </lineage>
</organism>
<comment type="caution">
    <text evidence="1">The sequence shown here is derived from an EMBL/GenBank/DDBJ whole genome shotgun (WGS) entry which is preliminary data.</text>
</comment>
<evidence type="ECO:0000313" key="2">
    <source>
        <dbReference type="Proteomes" id="UP000887159"/>
    </source>
</evidence>
<reference evidence="1" key="1">
    <citation type="submission" date="2020-08" db="EMBL/GenBank/DDBJ databases">
        <title>Multicomponent nature underlies the extraordinary mechanical properties of spider dragline silk.</title>
        <authorList>
            <person name="Kono N."/>
            <person name="Nakamura H."/>
            <person name="Mori M."/>
            <person name="Yoshida Y."/>
            <person name="Ohtoshi R."/>
            <person name="Malay A.D."/>
            <person name="Moran D.A.P."/>
            <person name="Tomita M."/>
            <person name="Numata K."/>
            <person name="Arakawa K."/>
        </authorList>
    </citation>
    <scope>NUCLEOTIDE SEQUENCE</scope>
</reference>
<name>A0A8X6SVP6_TRICX</name>
<gene>
    <name evidence="1" type="primary">AVEN_32190_1</name>
    <name evidence="1" type="ORF">TNCV_3989711</name>
</gene>
<dbReference type="EMBL" id="BMAU01021357">
    <property type="protein sequence ID" value="GFY20927.1"/>
    <property type="molecule type" value="Genomic_DNA"/>
</dbReference>
<sequence>MQEYEQLGQMQEVTAENDNPKMNYFLPHHGVCRPEKSTAKVRVVFNVFSPTDDGLSLNDIQLNGGVIQDDLYAQMIRFCTFRYALTADIKKMYRMILIV</sequence>
<protein>
    <submittedName>
        <fullName evidence="1">Integrase catalytic domain-containing protein</fullName>
    </submittedName>
</protein>
<accession>A0A8X6SVP6</accession>
<dbReference type="Proteomes" id="UP000887159">
    <property type="component" value="Unassembled WGS sequence"/>
</dbReference>